<dbReference type="SUPFAM" id="SSF143447">
    <property type="entry name" value="AMMECR1-like"/>
    <property type="match status" value="1"/>
</dbReference>
<sequence>MVITKEHALFAFDCLVASYQQRAPLRPEFENNKYPVFVSWHKNGQSQSGEEPELELRGCIGNFKAEPLIKNLSDYAVISARRDSRFEEIAYHELKDMYCTVSLLLGFEDAEDYLDWEIGKHGLRLKYTLDNGKVLRSTYLPEIAKENFWTKEETIRNLLRKAGFHWAIGQHVYDAVELTRYRSEKVRCNFAEWKTWRDKKVAVDDRINGF</sequence>
<dbReference type="EMBL" id="JAAAJB010000015">
    <property type="protein sequence ID" value="KAG0269936.1"/>
    <property type="molecule type" value="Genomic_DNA"/>
</dbReference>
<organism evidence="2 3">
    <name type="scientific">Actinomortierella ambigua</name>
    <dbReference type="NCBI Taxonomy" id="1343610"/>
    <lineage>
        <taxon>Eukaryota</taxon>
        <taxon>Fungi</taxon>
        <taxon>Fungi incertae sedis</taxon>
        <taxon>Mucoromycota</taxon>
        <taxon>Mortierellomycotina</taxon>
        <taxon>Mortierellomycetes</taxon>
        <taxon>Mortierellales</taxon>
        <taxon>Mortierellaceae</taxon>
        <taxon>Actinomortierella</taxon>
    </lineage>
</organism>
<evidence type="ECO:0000313" key="3">
    <source>
        <dbReference type="Proteomes" id="UP000807716"/>
    </source>
</evidence>
<evidence type="ECO:0000259" key="1">
    <source>
        <dbReference type="PROSITE" id="PS51112"/>
    </source>
</evidence>
<dbReference type="Gene3D" id="3.30.700.20">
    <property type="entry name" value="Hypothetical protein ph0010, domain 1"/>
    <property type="match status" value="1"/>
</dbReference>
<dbReference type="OrthoDB" id="24630at2759"/>
<reference evidence="2" key="1">
    <citation type="journal article" date="2020" name="Fungal Divers.">
        <title>Resolving the Mortierellaceae phylogeny through synthesis of multi-gene phylogenetics and phylogenomics.</title>
        <authorList>
            <person name="Vandepol N."/>
            <person name="Liber J."/>
            <person name="Desiro A."/>
            <person name="Na H."/>
            <person name="Kennedy M."/>
            <person name="Barry K."/>
            <person name="Grigoriev I.V."/>
            <person name="Miller A.N."/>
            <person name="O'Donnell K."/>
            <person name="Stajich J.E."/>
            <person name="Bonito G."/>
        </authorList>
    </citation>
    <scope>NUCLEOTIDE SEQUENCE</scope>
    <source>
        <strain evidence="2">BC1065</strain>
    </source>
</reference>
<dbReference type="PANTHER" id="PTHR13016:SF0">
    <property type="entry name" value="AMME SYNDROME CANDIDATE GENE 1 PROTEIN"/>
    <property type="match status" value="1"/>
</dbReference>
<dbReference type="InterPro" id="IPR023473">
    <property type="entry name" value="AMMECR1"/>
</dbReference>
<dbReference type="NCBIfam" id="TIGR00296">
    <property type="entry name" value="TIGR00296 family protein"/>
    <property type="match status" value="1"/>
</dbReference>
<name>A0A9P6UCW8_9FUNG</name>
<comment type="caution">
    <text evidence="2">The sequence shown here is derived from an EMBL/GenBank/DDBJ whole genome shotgun (WGS) entry which is preliminary data.</text>
</comment>
<protein>
    <submittedName>
        <fullName evidence="2">AMME chromosomal region protein 1-like</fullName>
    </submittedName>
</protein>
<dbReference type="InterPro" id="IPR027485">
    <property type="entry name" value="AMMECR1_N"/>
</dbReference>
<accession>A0A9P6UCW8</accession>
<proteinExistence type="predicted"/>
<gene>
    <name evidence="2" type="primary">AMMECR1L</name>
    <name evidence="2" type="ORF">DFQ27_001485</name>
</gene>
<dbReference type="InterPro" id="IPR036071">
    <property type="entry name" value="AMMECR1_dom_sf"/>
</dbReference>
<feature type="domain" description="AMMECR1" evidence="1">
    <location>
        <begin position="1"/>
        <end position="197"/>
    </location>
</feature>
<dbReference type="Proteomes" id="UP000807716">
    <property type="component" value="Unassembled WGS sequence"/>
</dbReference>
<dbReference type="InterPro" id="IPR002733">
    <property type="entry name" value="AMMECR1_domain"/>
</dbReference>
<dbReference type="AlphaFoldDB" id="A0A9P6UCW8"/>
<dbReference type="PANTHER" id="PTHR13016">
    <property type="entry name" value="AMMECR1 HOMOLOG"/>
    <property type="match status" value="1"/>
</dbReference>
<dbReference type="PROSITE" id="PS51112">
    <property type="entry name" value="AMMECR1"/>
    <property type="match status" value="1"/>
</dbReference>
<evidence type="ECO:0000313" key="2">
    <source>
        <dbReference type="EMBL" id="KAG0269936.1"/>
    </source>
</evidence>
<dbReference type="Pfam" id="PF01871">
    <property type="entry name" value="AMMECR1"/>
    <property type="match status" value="1"/>
</dbReference>
<keyword evidence="3" id="KW-1185">Reference proteome</keyword>